<name>A0A517M3Z9_9BACT</name>
<organism evidence="3 4">
    <name type="scientific">Rosistilla ulvae</name>
    <dbReference type="NCBI Taxonomy" id="1930277"/>
    <lineage>
        <taxon>Bacteria</taxon>
        <taxon>Pseudomonadati</taxon>
        <taxon>Planctomycetota</taxon>
        <taxon>Planctomycetia</taxon>
        <taxon>Pirellulales</taxon>
        <taxon>Pirellulaceae</taxon>
        <taxon>Rosistilla</taxon>
    </lineage>
</organism>
<sequence length="146" mass="16091">MKTPDNVEGLWDDLDNIQSQMRIGIDALPPSQVKKVMNRLMEVAQPLVGKMRTAYPEAIDAFENQIAHMDTQMEQARQNITKAKENLANAPPAAEIRKNLVPLAGALPSGLSLQFADEMRDRYVPPAPDPALDDGPGAAWQDWSIS</sequence>
<dbReference type="Proteomes" id="UP000319557">
    <property type="component" value="Chromosome"/>
</dbReference>
<proteinExistence type="predicted"/>
<evidence type="ECO:0000256" key="2">
    <source>
        <dbReference type="SAM" id="MobiDB-lite"/>
    </source>
</evidence>
<dbReference type="AlphaFoldDB" id="A0A517M3Z9"/>
<feature type="region of interest" description="Disordered" evidence="2">
    <location>
        <begin position="122"/>
        <end position="146"/>
    </location>
</feature>
<keyword evidence="4" id="KW-1185">Reference proteome</keyword>
<dbReference type="RefSeq" id="WP_145347415.1">
    <property type="nucleotide sequence ID" value="NZ_CP036261.1"/>
</dbReference>
<evidence type="ECO:0000313" key="3">
    <source>
        <dbReference type="EMBL" id="QDS89601.1"/>
    </source>
</evidence>
<feature type="coiled-coil region" evidence="1">
    <location>
        <begin position="59"/>
        <end position="86"/>
    </location>
</feature>
<gene>
    <name evidence="3" type="ORF">EC9_38010</name>
</gene>
<dbReference type="KEGG" id="ruv:EC9_38010"/>
<evidence type="ECO:0000256" key="1">
    <source>
        <dbReference type="SAM" id="Coils"/>
    </source>
</evidence>
<keyword evidence="1" id="KW-0175">Coiled coil</keyword>
<dbReference type="EMBL" id="CP036261">
    <property type="protein sequence ID" value="QDS89601.1"/>
    <property type="molecule type" value="Genomic_DNA"/>
</dbReference>
<dbReference type="OrthoDB" id="274578at2"/>
<evidence type="ECO:0000313" key="4">
    <source>
        <dbReference type="Proteomes" id="UP000319557"/>
    </source>
</evidence>
<reference evidence="3 4" key="1">
    <citation type="submission" date="2019-02" db="EMBL/GenBank/DDBJ databases">
        <title>Deep-cultivation of Planctomycetes and their phenomic and genomic characterization uncovers novel biology.</title>
        <authorList>
            <person name="Wiegand S."/>
            <person name="Jogler M."/>
            <person name="Boedeker C."/>
            <person name="Pinto D."/>
            <person name="Vollmers J."/>
            <person name="Rivas-Marin E."/>
            <person name="Kohn T."/>
            <person name="Peeters S.H."/>
            <person name="Heuer A."/>
            <person name="Rast P."/>
            <person name="Oberbeckmann S."/>
            <person name="Bunk B."/>
            <person name="Jeske O."/>
            <person name="Meyerdierks A."/>
            <person name="Storesund J.E."/>
            <person name="Kallscheuer N."/>
            <person name="Luecker S."/>
            <person name="Lage O.M."/>
            <person name="Pohl T."/>
            <person name="Merkel B.J."/>
            <person name="Hornburger P."/>
            <person name="Mueller R.-W."/>
            <person name="Bruemmer F."/>
            <person name="Labrenz M."/>
            <person name="Spormann A.M."/>
            <person name="Op den Camp H."/>
            <person name="Overmann J."/>
            <person name="Amann R."/>
            <person name="Jetten M.S.M."/>
            <person name="Mascher T."/>
            <person name="Medema M.H."/>
            <person name="Devos D.P."/>
            <person name="Kaster A.-K."/>
            <person name="Ovreas L."/>
            <person name="Rohde M."/>
            <person name="Galperin M.Y."/>
            <person name="Jogler C."/>
        </authorList>
    </citation>
    <scope>NUCLEOTIDE SEQUENCE [LARGE SCALE GENOMIC DNA]</scope>
    <source>
        <strain evidence="3 4">EC9</strain>
    </source>
</reference>
<accession>A0A517M3Z9</accession>
<protein>
    <submittedName>
        <fullName evidence="3">Uncharacterized protein</fullName>
    </submittedName>
</protein>